<evidence type="ECO:0000256" key="1">
    <source>
        <dbReference type="SAM" id="Phobius"/>
    </source>
</evidence>
<gene>
    <name evidence="3" type="ORF">IV203_037987</name>
</gene>
<dbReference type="PROSITE" id="PS51257">
    <property type="entry name" value="PROKAR_LIPOPROTEIN"/>
    <property type="match status" value="1"/>
</dbReference>
<reference evidence="3" key="2">
    <citation type="submission" date="2021-04" db="EMBL/GenBank/DDBJ databases">
        <authorList>
            <person name="Podell S."/>
        </authorList>
    </citation>
    <scope>NUCLEOTIDE SEQUENCE</scope>
    <source>
        <strain evidence="3">Hildebrandi</strain>
    </source>
</reference>
<comment type="caution">
    <text evidence="3">The sequence shown here is derived from an EMBL/GenBank/DDBJ whole genome shotgun (WGS) entry which is preliminary data.</text>
</comment>
<name>A0A9K3LMW1_9STRA</name>
<evidence type="ECO:0000256" key="2">
    <source>
        <dbReference type="SAM" id="SignalP"/>
    </source>
</evidence>
<accession>A0A9K3LMW1</accession>
<feature type="transmembrane region" description="Helical" evidence="1">
    <location>
        <begin position="149"/>
        <end position="172"/>
    </location>
</feature>
<dbReference type="EMBL" id="JAGRRH010000009">
    <property type="protein sequence ID" value="KAG7364785.1"/>
    <property type="molecule type" value="Genomic_DNA"/>
</dbReference>
<keyword evidence="1" id="KW-0472">Membrane</keyword>
<protein>
    <submittedName>
        <fullName evidence="3">Uncharacterized protein</fullName>
    </submittedName>
</protein>
<feature type="chain" id="PRO_5039917427" evidence="2">
    <location>
        <begin position="24"/>
        <end position="173"/>
    </location>
</feature>
<organism evidence="3 4">
    <name type="scientific">Nitzschia inconspicua</name>
    <dbReference type="NCBI Taxonomy" id="303405"/>
    <lineage>
        <taxon>Eukaryota</taxon>
        <taxon>Sar</taxon>
        <taxon>Stramenopiles</taxon>
        <taxon>Ochrophyta</taxon>
        <taxon>Bacillariophyta</taxon>
        <taxon>Bacillariophyceae</taxon>
        <taxon>Bacillariophycidae</taxon>
        <taxon>Bacillariales</taxon>
        <taxon>Bacillariaceae</taxon>
        <taxon>Nitzschia</taxon>
    </lineage>
</organism>
<keyword evidence="1" id="KW-1133">Transmembrane helix</keyword>
<sequence>MMRSLSYILSSFVLVVLPTSVSSCSVSGPYVTECNGVGQPTRISTGFQVERNASGWVDWGDGSPLVGFYATNETSSEQPQLIRVNDGYDFQLLFEHVYTEPGTYSVVFEIFVYRNETMLQDNWCISSRTPNFGDQWLLTVKDIGCKEEFSLSGATGLSIWFFLVTTIASFMIF</sequence>
<evidence type="ECO:0000313" key="4">
    <source>
        <dbReference type="Proteomes" id="UP000693970"/>
    </source>
</evidence>
<dbReference type="Proteomes" id="UP000693970">
    <property type="component" value="Unassembled WGS sequence"/>
</dbReference>
<reference evidence="3" key="1">
    <citation type="journal article" date="2021" name="Sci. Rep.">
        <title>Diploid genomic architecture of Nitzschia inconspicua, an elite biomass production diatom.</title>
        <authorList>
            <person name="Oliver A."/>
            <person name="Podell S."/>
            <person name="Pinowska A."/>
            <person name="Traller J.C."/>
            <person name="Smith S.R."/>
            <person name="McClure R."/>
            <person name="Beliaev A."/>
            <person name="Bohutskyi P."/>
            <person name="Hill E.A."/>
            <person name="Rabines A."/>
            <person name="Zheng H."/>
            <person name="Allen L.Z."/>
            <person name="Kuo A."/>
            <person name="Grigoriev I.V."/>
            <person name="Allen A.E."/>
            <person name="Hazlebeck D."/>
            <person name="Allen E.E."/>
        </authorList>
    </citation>
    <scope>NUCLEOTIDE SEQUENCE</scope>
    <source>
        <strain evidence="3">Hildebrandi</strain>
    </source>
</reference>
<feature type="signal peptide" evidence="2">
    <location>
        <begin position="1"/>
        <end position="23"/>
    </location>
</feature>
<keyword evidence="4" id="KW-1185">Reference proteome</keyword>
<dbReference type="AlphaFoldDB" id="A0A9K3LMW1"/>
<evidence type="ECO:0000313" key="3">
    <source>
        <dbReference type="EMBL" id="KAG7364785.1"/>
    </source>
</evidence>
<proteinExistence type="predicted"/>
<keyword evidence="2" id="KW-0732">Signal</keyword>
<keyword evidence="1" id="KW-0812">Transmembrane</keyword>